<reference evidence="2" key="1">
    <citation type="submission" date="2025-08" db="UniProtKB">
        <authorList>
            <consortium name="Ensembl"/>
        </authorList>
    </citation>
    <scope>IDENTIFICATION</scope>
</reference>
<feature type="compositionally biased region" description="Polar residues" evidence="1">
    <location>
        <begin position="65"/>
        <end position="82"/>
    </location>
</feature>
<organism evidence="2 3">
    <name type="scientific">Otus sunia</name>
    <name type="common">Oriental scops-owl</name>
    <dbReference type="NCBI Taxonomy" id="257818"/>
    <lineage>
        <taxon>Eukaryota</taxon>
        <taxon>Metazoa</taxon>
        <taxon>Chordata</taxon>
        <taxon>Craniata</taxon>
        <taxon>Vertebrata</taxon>
        <taxon>Euteleostomi</taxon>
        <taxon>Archelosauria</taxon>
        <taxon>Archosauria</taxon>
        <taxon>Dinosauria</taxon>
        <taxon>Saurischia</taxon>
        <taxon>Theropoda</taxon>
        <taxon>Coelurosauria</taxon>
        <taxon>Aves</taxon>
        <taxon>Neognathae</taxon>
        <taxon>Neoaves</taxon>
        <taxon>Telluraves</taxon>
        <taxon>Strigiformes</taxon>
        <taxon>Strigidae</taxon>
        <taxon>Otus</taxon>
    </lineage>
</organism>
<keyword evidence="3" id="KW-1185">Reference proteome</keyword>
<reference evidence="2" key="2">
    <citation type="submission" date="2025-09" db="UniProtKB">
        <authorList>
            <consortium name="Ensembl"/>
        </authorList>
    </citation>
    <scope>IDENTIFICATION</scope>
</reference>
<accession>A0A8C8AEQ1</accession>
<dbReference type="Ensembl" id="ENSOSUT00000004839.1">
    <property type="protein sequence ID" value="ENSOSUP00000004685.1"/>
    <property type="gene ID" value="ENSOSUG00000003452.1"/>
</dbReference>
<name>A0A8C8AEQ1_9STRI</name>
<sequence>MGRRRKTVRDQKRLPEWGRKPGITVAMGGLSILLPPSNPVFCGSLLQLSLRWPSGPAEDAGYPSAGQQQRRVSLPSSTTARTSHLEGRNTAETRGSLWFL</sequence>
<dbReference type="Proteomes" id="UP000694552">
    <property type="component" value="Unplaced"/>
</dbReference>
<evidence type="ECO:0000313" key="3">
    <source>
        <dbReference type="Proteomes" id="UP000694552"/>
    </source>
</evidence>
<evidence type="ECO:0000313" key="2">
    <source>
        <dbReference type="Ensembl" id="ENSOSUP00000004685.1"/>
    </source>
</evidence>
<dbReference type="AlphaFoldDB" id="A0A8C8AEQ1"/>
<evidence type="ECO:0000256" key="1">
    <source>
        <dbReference type="SAM" id="MobiDB-lite"/>
    </source>
</evidence>
<protein>
    <submittedName>
        <fullName evidence="2">Uncharacterized protein</fullName>
    </submittedName>
</protein>
<feature type="region of interest" description="Disordered" evidence="1">
    <location>
        <begin position="56"/>
        <end position="100"/>
    </location>
</feature>
<proteinExistence type="predicted"/>